<dbReference type="GO" id="GO:0032259">
    <property type="term" value="P:methylation"/>
    <property type="evidence" value="ECO:0007669"/>
    <property type="project" value="UniProtKB-KW"/>
</dbReference>
<evidence type="ECO:0000313" key="4">
    <source>
        <dbReference type="EMBL" id="MCO7543261.1"/>
    </source>
</evidence>
<keyword evidence="2" id="KW-0808">Transferase</keyword>
<dbReference type="CDD" id="cd02440">
    <property type="entry name" value="AdoMet_MTases"/>
    <property type="match status" value="1"/>
</dbReference>
<reference evidence="4" key="1">
    <citation type="submission" date="2022-06" db="EMBL/GenBank/DDBJ databases">
        <title>Detection of beta-lactamases in bacteria of animal origin.</title>
        <authorList>
            <person name="Mlynarcik P."/>
            <person name="Zdarska V."/>
            <person name="Chudobova H."/>
            <person name="Prochazkova P."/>
            <person name="Hricova K."/>
            <person name="Mezerova K."/>
            <person name="Bardon J."/>
            <person name="Dolejska M."/>
            <person name="Sukkar I."/>
            <person name="Kolar M."/>
        </authorList>
    </citation>
    <scope>NUCLEOTIDE SEQUENCE</scope>
    <source>
        <strain evidence="4">S 300-3</strain>
    </source>
</reference>
<organism evidence="4 5">
    <name type="scientific">Stutzerimonas nitrititolerans</name>
    <dbReference type="NCBI Taxonomy" id="2482751"/>
    <lineage>
        <taxon>Bacteria</taxon>
        <taxon>Pseudomonadati</taxon>
        <taxon>Pseudomonadota</taxon>
        <taxon>Gammaproteobacteria</taxon>
        <taxon>Pseudomonadales</taxon>
        <taxon>Pseudomonadaceae</taxon>
        <taxon>Stutzerimonas</taxon>
    </lineage>
</organism>
<gene>
    <name evidence="4" type="ORF">NJF43_00640</name>
</gene>
<name>A0AA41WD24_9GAMM</name>
<dbReference type="GO" id="GO:0008168">
    <property type="term" value="F:methyltransferase activity"/>
    <property type="evidence" value="ECO:0007669"/>
    <property type="project" value="UniProtKB-KW"/>
</dbReference>
<dbReference type="InterPro" id="IPR041698">
    <property type="entry name" value="Methyltransf_25"/>
</dbReference>
<dbReference type="Gene3D" id="3.40.50.150">
    <property type="entry name" value="Vaccinia Virus protein VP39"/>
    <property type="match status" value="1"/>
</dbReference>
<dbReference type="EMBL" id="JAMYBS010000001">
    <property type="protein sequence ID" value="MCO7543261.1"/>
    <property type="molecule type" value="Genomic_DNA"/>
</dbReference>
<comment type="caution">
    <text evidence="4">The sequence shown here is derived from an EMBL/GenBank/DDBJ whole genome shotgun (WGS) entry which is preliminary data.</text>
</comment>
<sequence length="201" mass="22446">MTPFKGDTATIQYYDDHANDYESSTADIILTEPWDTFTSHIKPNGKILDVGCGGGRDILHFQKLGFTVEAIEPTPRLASIARKKTNAKILEISIQELTADRQFDGVWACASLLHIPTLEIKEAIQKLSNATKADGYIYISLKEGLGEVRKSDGRLFSSFTQSQVSDIIKDIHALEIVKTWVTEDAAHRSGVRWLNILLKKK</sequence>
<dbReference type="AlphaFoldDB" id="A0AA41WD24"/>
<dbReference type="SUPFAM" id="SSF53335">
    <property type="entry name" value="S-adenosyl-L-methionine-dependent methyltransferases"/>
    <property type="match status" value="1"/>
</dbReference>
<dbReference type="RefSeq" id="WP_253162038.1">
    <property type="nucleotide sequence ID" value="NZ_JAMYBS010000001.1"/>
</dbReference>
<protein>
    <submittedName>
        <fullName evidence="4">Class I SAM-dependent methyltransferase</fullName>
    </submittedName>
</protein>
<dbReference type="Pfam" id="PF13649">
    <property type="entry name" value="Methyltransf_25"/>
    <property type="match status" value="1"/>
</dbReference>
<dbReference type="PANTHER" id="PTHR43861:SF1">
    <property type="entry name" value="TRANS-ACONITATE 2-METHYLTRANSFERASE"/>
    <property type="match status" value="1"/>
</dbReference>
<evidence type="ECO:0000256" key="2">
    <source>
        <dbReference type="ARBA" id="ARBA00022679"/>
    </source>
</evidence>
<keyword evidence="1 4" id="KW-0489">Methyltransferase</keyword>
<proteinExistence type="predicted"/>
<feature type="domain" description="Methyltransferase" evidence="3">
    <location>
        <begin position="47"/>
        <end position="135"/>
    </location>
</feature>
<evidence type="ECO:0000256" key="1">
    <source>
        <dbReference type="ARBA" id="ARBA00022603"/>
    </source>
</evidence>
<accession>A0AA41WD24</accession>
<dbReference type="PANTHER" id="PTHR43861">
    <property type="entry name" value="TRANS-ACONITATE 2-METHYLTRANSFERASE-RELATED"/>
    <property type="match status" value="1"/>
</dbReference>
<dbReference type="InterPro" id="IPR029063">
    <property type="entry name" value="SAM-dependent_MTases_sf"/>
</dbReference>
<evidence type="ECO:0000313" key="5">
    <source>
        <dbReference type="Proteomes" id="UP001165292"/>
    </source>
</evidence>
<dbReference type="Proteomes" id="UP001165292">
    <property type="component" value="Unassembled WGS sequence"/>
</dbReference>
<evidence type="ECO:0000259" key="3">
    <source>
        <dbReference type="Pfam" id="PF13649"/>
    </source>
</evidence>